<dbReference type="OrthoDB" id="19014at2759"/>
<evidence type="ECO:0000256" key="2">
    <source>
        <dbReference type="ARBA" id="ARBA00023043"/>
    </source>
</evidence>
<dbReference type="GO" id="GO:0031672">
    <property type="term" value="C:A band"/>
    <property type="evidence" value="ECO:0007669"/>
    <property type="project" value="TreeGrafter"/>
</dbReference>
<keyword evidence="2 3" id="KW-0040">ANK repeat</keyword>
<dbReference type="GO" id="GO:0030018">
    <property type="term" value="C:Z disc"/>
    <property type="evidence" value="ECO:0007669"/>
    <property type="project" value="TreeGrafter"/>
</dbReference>
<dbReference type="PANTHER" id="PTHR24179:SF20">
    <property type="entry name" value="PROTEIN PHOSPHATASE 1 REGULATORY SUBUNIT 12A"/>
    <property type="match status" value="1"/>
</dbReference>
<sequence length="147" mass="15291">MYGVVNGPNLDTDSSQKVVRPEREAAACSCVSVSLVGAFVVIATLGPESETVQARRGPSEAIPQLLFACIDDNVDMVTFLVEHGAGINQPDNEGWIPLHAAASCGYLDIADNGNRGRAMLGSVEAPAAGRHAATPPIPAELTPKQAQ</sequence>
<dbReference type="Pfam" id="PF12796">
    <property type="entry name" value="Ank_2"/>
    <property type="match status" value="1"/>
</dbReference>
<evidence type="ECO:0000313" key="6">
    <source>
        <dbReference type="Proteomes" id="UP000314294"/>
    </source>
</evidence>
<dbReference type="GO" id="GO:0019208">
    <property type="term" value="F:phosphatase regulator activity"/>
    <property type="evidence" value="ECO:0007669"/>
    <property type="project" value="TreeGrafter"/>
</dbReference>
<gene>
    <name evidence="5" type="primary">ppp1r12a_1</name>
    <name evidence="5" type="ORF">EYF80_033549</name>
</gene>
<comment type="caution">
    <text evidence="5">The sequence shown here is derived from an EMBL/GenBank/DDBJ whole genome shotgun (WGS) entry which is preliminary data.</text>
</comment>
<evidence type="ECO:0000256" key="3">
    <source>
        <dbReference type="PROSITE-ProRule" id="PRU00023"/>
    </source>
</evidence>
<dbReference type="Proteomes" id="UP000314294">
    <property type="component" value="Unassembled WGS sequence"/>
</dbReference>
<feature type="repeat" description="ANK" evidence="3">
    <location>
        <begin position="60"/>
        <end position="92"/>
    </location>
</feature>
<keyword evidence="1" id="KW-0677">Repeat</keyword>
<evidence type="ECO:0000256" key="1">
    <source>
        <dbReference type="ARBA" id="ARBA00022737"/>
    </source>
</evidence>
<dbReference type="GO" id="GO:0004857">
    <property type="term" value="F:enzyme inhibitor activity"/>
    <property type="evidence" value="ECO:0007669"/>
    <property type="project" value="TreeGrafter"/>
</dbReference>
<dbReference type="AlphaFoldDB" id="A0A4Z2GS00"/>
<dbReference type="Gene3D" id="1.25.40.20">
    <property type="entry name" value="Ankyrin repeat-containing domain"/>
    <property type="match status" value="1"/>
</dbReference>
<dbReference type="PROSITE" id="PS50088">
    <property type="entry name" value="ANK_REPEAT"/>
    <property type="match status" value="1"/>
</dbReference>
<name>A0A4Z2GS00_9TELE</name>
<proteinExistence type="predicted"/>
<dbReference type="SUPFAM" id="SSF48403">
    <property type="entry name" value="Ankyrin repeat"/>
    <property type="match status" value="1"/>
</dbReference>
<dbReference type="EMBL" id="SRLO01000433">
    <property type="protein sequence ID" value="TNN56256.1"/>
    <property type="molecule type" value="Genomic_DNA"/>
</dbReference>
<dbReference type="InterPro" id="IPR002110">
    <property type="entry name" value="Ankyrin_rpt"/>
</dbReference>
<reference evidence="5 6" key="1">
    <citation type="submission" date="2019-03" db="EMBL/GenBank/DDBJ databases">
        <title>First draft genome of Liparis tanakae, snailfish: a comprehensive survey of snailfish specific genes.</title>
        <authorList>
            <person name="Kim W."/>
            <person name="Song I."/>
            <person name="Jeong J.-H."/>
            <person name="Kim D."/>
            <person name="Kim S."/>
            <person name="Ryu S."/>
            <person name="Song J.Y."/>
            <person name="Lee S.K."/>
        </authorList>
    </citation>
    <scope>NUCLEOTIDE SEQUENCE [LARGE SCALE GENOMIC DNA]</scope>
    <source>
        <tissue evidence="5">Muscle</tissue>
    </source>
</reference>
<dbReference type="InterPro" id="IPR036770">
    <property type="entry name" value="Ankyrin_rpt-contain_sf"/>
</dbReference>
<evidence type="ECO:0000313" key="5">
    <source>
        <dbReference type="EMBL" id="TNN56256.1"/>
    </source>
</evidence>
<dbReference type="InterPro" id="IPR051226">
    <property type="entry name" value="PP1_Regulatory_Subunit"/>
</dbReference>
<dbReference type="PANTHER" id="PTHR24179">
    <property type="entry name" value="PROTEIN PHOSPHATASE 1 REGULATORY SUBUNIT 12"/>
    <property type="match status" value="1"/>
</dbReference>
<organism evidence="5 6">
    <name type="scientific">Liparis tanakae</name>
    <name type="common">Tanaka's snailfish</name>
    <dbReference type="NCBI Taxonomy" id="230148"/>
    <lineage>
        <taxon>Eukaryota</taxon>
        <taxon>Metazoa</taxon>
        <taxon>Chordata</taxon>
        <taxon>Craniata</taxon>
        <taxon>Vertebrata</taxon>
        <taxon>Euteleostomi</taxon>
        <taxon>Actinopterygii</taxon>
        <taxon>Neopterygii</taxon>
        <taxon>Teleostei</taxon>
        <taxon>Neoteleostei</taxon>
        <taxon>Acanthomorphata</taxon>
        <taxon>Eupercaria</taxon>
        <taxon>Perciformes</taxon>
        <taxon>Cottioidei</taxon>
        <taxon>Cottales</taxon>
        <taxon>Liparidae</taxon>
        <taxon>Liparis</taxon>
    </lineage>
</organism>
<keyword evidence="6" id="KW-1185">Reference proteome</keyword>
<evidence type="ECO:0000256" key="4">
    <source>
        <dbReference type="SAM" id="MobiDB-lite"/>
    </source>
</evidence>
<accession>A0A4Z2GS00</accession>
<protein>
    <submittedName>
        <fullName evidence="5">Protein phosphatase 1 regulatory subunit 12A</fullName>
    </submittedName>
</protein>
<feature type="region of interest" description="Disordered" evidence="4">
    <location>
        <begin position="126"/>
        <end position="147"/>
    </location>
</feature>